<dbReference type="InParanoid" id="K3WCB2"/>
<dbReference type="AlphaFoldDB" id="K3WCB2"/>
<dbReference type="Proteomes" id="UP000019132">
    <property type="component" value="Unassembled WGS sequence"/>
</dbReference>
<accession>K3WCB2</accession>
<dbReference type="HOGENOM" id="CLU_080042_0_0_1"/>
<dbReference type="EnsemblProtists" id="PYU1_T002603">
    <property type="protein sequence ID" value="PYU1_T002603"/>
    <property type="gene ID" value="PYU1_G002600"/>
</dbReference>
<keyword evidence="4" id="KW-1185">Reference proteome</keyword>
<organism evidence="3 4">
    <name type="scientific">Globisporangium ultimum (strain ATCC 200006 / CBS 805.95 / DAOM BR144)</name>
    <name type="common">Pythium ultimum</name>
    <dbReference type="NCBI Taxonomy" id="431595"/>
    <lineage>
        <taxon>Eukaryota</taxon>
        <taxon>Sar</taxon>
        <taxon>Stramenopiles</taxon>
        <taxon>Oomycota</taxon>
        <taxon>Peronosporomycetes</taxon>
        <taxon>Pythiales</taxon>
        <taxon>Pythiaceae</taxon>
        <taxon>Globisporangium</taxon>
    </lineage>
</organism>
<dbReference type="VEuPathDB" id="FungiDB:PYU1_G002600"/>
<feature type="region of interest" description="Disordered" evidence="1">
    <location>
        <begin position="1"/>
        <end position="20"/>
    </location>
</feature>
<keyword evidence="2" id="KW-0812">Transmembrane</keyword>
<feature type="transmembrane region" description="Helical" evidence="2">
    <location>
        <begin position="223"/>
        <end position="248"/>
    </location>
</feature>
<evidence type="ECO:0000313" key="3">
    <source>
        <dbReference type="EnsemblProtists" id="PYU1_T002603"/>
    </source>
</evidence>
<sequence>MVRHASTNGHAPPQSDAQRRRLAAAYLAAEIEHTADAAAESALPNEGNTTSNNNNTVEPVPASATDMTRYDAVRLDACATDLATYCKPEANILILLENAPMGVEREQITHAMQNVQTCMAKNIEALSPACIESLVESIVNQKSSVRTSDEAAAVEPFPAINNNPRAGDDDDSSMEVSIHYTKHHNTGLRGHPVAAAAPVAIDQAKQASTLTSGGGSDMDIGSPLMWCLVFPFFCIGLYVSYNYVVVYLRRRRDALRVESKQYMPVP</sequence>
<reference evidence="4" key="2">
    <citation type="submission" date="2010-04" db="EMBL/GenBank/DDBJ databases">
        <authorList>
            <person name="Buell R."/>
            <person name="Hamilton J."/>
            <person name="Hostetler J."/>
        </authorList>
    </citation>
    <scope>NUCLEOTIDE SEQUENCE [LARGE SCALE GENOMIC DNA]</scope>
    <source>
        <strain evidence="4">DAOM:BR144</strain>
    </source>
</reference>
<proteinExistence type="predicted"/>
<protein>
    <submittedName>
        <fullName evidence="3">Uncharacterized protein</fullName>
    </submittedName>
</protein>
<reference evidence="3" key="3">
    <citation type="submission" date="2014-11" db="UniProtKB">
        <authorList>
            <consortium name="EnsemblProtists"/>
        </authorList>
    </citation>
    <scope>IDENTIFICATION</scope>
    <source>
        <strain evidence="3">DAOM BR144</strain>
    </source>
</reference>
<keyword evidence="2" id="KW-0472">Membrane</keyword>
<name>K3WCB2_GLOUD</name>
<dbReference type="eggNOG" id="ENOG502S3RF">
    <property type="taxonomic scope" value="Eukaryota"/>
</dbReference>
<evidence type="ECO:0000256" key="1">
    <source>
        <dbReference type="SAM" id="MobiDB-lite"/>
    </source>
</evidence>
<evidence type="ECO:0000313" key="4">
    <source>
        <dbReference type="Proteomes" id="UP000019132"/>
    </source>
</evidence>
<keyword evidence="2" id="KW-1133">Transmembrane helix</keyword>
<reference evidence="4" key="1">
    <citation type="journal article" date="2010" name="Genome Biol.">
        <title>Genome sequence of the necrotrophic plant pathogen Pythium ultimum reveals original pathogenicity mechanisms and effector repertoire.</title>
        <authorList>
            <person name="Levesque C.A."/>
            <person name="Brouwer H."/>
            <person name="Cano L."/>
            <person name="Hamilton J.P."/>
            <person name="Holt C."/>
            <person name="Huitema E."/>
            <person name="Raffaele S."/>
            <person name="Robideau G.P."/>
            <person name="Thines M."/>
            <person name="Win J."/>
            <person name="Zerillo M.M."/>
            <person name="Beakes G.W."/>
            <person name="Boore J.L."/>
            <person name="Busam D."/>
            <person name="Dumas B."/>
            <person name="Ferriera S."/>
            <person name="Fuerstenberg S.I."/>
            <person name="Gachon C.M."/>
            <person name="Gaulin E."/>
            <person name="Govers F."/>
            <person name="Grenville-Briggs L."/>
            <person name="Horner N."/>
            <person name="Hostetler J."/>
            <person name="Jiang R.H."/>
            <person name="Johnson J."/>
            <person name="Krajaejun T."/>
            <person name="Lin H."/>
            <person name="Meijer H.J."/>
            <person name="Moore B."/>
            <person name="Morris P."/>
            <person name="Phuntmart V."/>
            <person name="Puiu D."/>
            <person name="Shetty J."/>
            <person name="Stajich J.E."/>
            <person name="Tripathy S."/>
            <person name="Wawra S."/>
            <person name="van West P."/>
            <person name="Whitty B.R."/>
            <person name="Coutinho P.M."/>
            <person name="Henrissat B."/>
            <person name="Martin F."/>
            <person name="Thomas P.D."/>
            <person name="Tyler B.M."/>
            <person name="De Vries R.P."/>
            <person name="Kamoun S."/>
            <person name="Yandell M."/>
            <person name="Tisserat N."/>
            <person name="Buell C.R."/>
        </authorList>
    </citation>
    <scope>NUCLEOTIDE SEQUENCE</scope>
    <source>
        <strain evidence="4">DAOM:BR144</strain>
    </source>
</reference>
<evidence type="ECO:0000256" key="2">
    <source>
        <dbReference type="SAM" id="Phobius"/>
    </source>
</evidence>
<feature type="region of interest" description="Disordered" evidence="1">
    <location>
        <begin position="42"/>
        <end position="62"/>
    </location>
</feature>